<keyword evidence="10" id="KW-1185">Reference proteome</keyword>
<proteinExistence type="predicted"/>
<dbReference type="GO" id="GO:0005886">
    <property type="term" value="C:plasma membrane"/>
    <property type="evidence" value="ECO:0007669"/>
    <property type="project" value="UniProtKB-SubCell"/>
</dbReference>
<evidence type="ECO:0000313" key="10">
    <source>
        <dbReference type="Proteomes" id="UP000037460"/>
    </source>
</evidence>
<dbReference type="PANTHER" id="PTHR33281:SF19">
    <property type="entry name" value="VOLTAGE-DEPENDENT ANION CHANNEL-FORMING PROTEIN YNEE"/>
    <property type="match status" value="1"/>
</dbReference>
<comment type="subcellular location">
    <subcellularLocation>
        <location evidence="1">Cell membrane</location>
        <topology evidence="1">Multi-pass membrane protein</topology>
    </subcellularLocation>
</comment>
<keyword evidence="6" id="KW-0406">Ion transport</keyword>
<accession>A0A0M0K7N7</accession>
<keyword evidence="2" id="KW-0813">Transport</keyword>
<evidence type="ECO:0000256" key="2">
    <source>
        <dbReference type="ARBA" id="ARBA00022448"/>
    </source>
</evidence>
<dbReference type="InterPro" id="IPR044669">
    <property type="entry name" value="YneE/VCCN1/2-like"/>
</dbReference>
<evidence type="ECO:0000256" key="1">
    <source>
        <dbReference type="ARBA" id="ARBA00004651"/>
    </source>
</evidence>
<dbReference type="OrthoDB" id="1368at2759"/>
<keyword evidence="3" id="KW-1003">Cell membrane</keyword>
<feature type="transmembrane region" description="Helical" evidence="8">
    <location>
        <begin position="118"/>
        <end position="136"/>
    </location>
</feature>
<evidence type="ECO:0000256" key="6">
    <source>
        <dbReference type="ARBA" id="ARBA00023065"/>
    </source>
</evidence>
<reference evidence="10" key="1">
    <citation type="journal article" date="2015" name="PLoS Genet.">
        <title>Genome Sequence and Transcriptome Analyses of Chrysochromulina tobin: Metabolic Tools for Enhanced Algal Fitness in the Prominent Order Prymnesiales (Haptophyceae).</title>
        <authorList>
            <person name="Hovde B.T."/>
            <person name="Deodato C.R."/>
            <person name="Hunsperger H.M."/>
            <person name="Ryken S.A."/>
            <person name="Yost W."/>
            <person name="Jha R.K."/>
            <person name="Patterson J."/>
            <person name="Monnat R.J. Jr."/>
            <person name="Barlow S.B."/>
            <person name="Starkenburg S.R."/>
            <person name="Cattolico R.A."/>
        </authorList>
    </citation>
    <scope>NUCLEOTIDE SEQUENCE</scope>
    <source>
        <strain evidence="10">CCMP291</strain>
    </source>
</reference>
<feature type="transmembrane region" description="Helical" evidence="8">
    <location>
        <begin position="86"/>
        <end position="106"/>
    </location>
</feature>
<protein>
    <submittedName>
        <fullName evidence="9">Uncharacterized protein</fullName>
    </submittedName>
</protein>
<feature type="transmembrane region" description="Helical" evidence="8">
    <location>
        <begin position="27"/>
        <end position="46"/>
    </location>
</feature>
<dbReference type="Pfam" id="PF25539">
    <property type="entry name" value="Bestrophin_2"/>
    <property type="match status" value="1"/>
</dbReference>
<keyword evidence="4 8" id="KW-0812">Transmembrane</keyword>
<evidence type="ECO:0000256" key="8">
    <source>
        <dbReference type="SAM" id="Phobius"/>
    </source>
</evidence>
<dbReference type="AlphaFoldDB" id="A0A0M0K7N7"/>
<sequence>MTIGYDPTDFNELTVLAKWRGTVLPRVLCRPIFWVLMSAHLCFYYINNYRTDITLPPLPWKLTTVPTTLLVFFLVFYSANCYTRYYALYNHCMGMSGTVMAFTGLLRVHLPKASPDKLWNLSRLMIASVYLLYFQLSGGASDGGKRVTMSEWEVLLQTGLISQEEQKRADNFRGFRPFLLQIWALRALQDHLAEDKEKGPGANLKSFETLAIQLRSHCAEIVDQMTQPVPFPYYHTLTLMLSLNLLMVSYSLIEFETILTIPCFFIIVLVTIGLKETSIALADPFGSADVDFETENYMAAVLANCKAIISPAADYTPMLLPIMAKKK</sequence>
<dbReference type="Proteomes" id="UP000037460">
    <property type="component" value="Unassembled WGS sequence"/>
</dbReference>
<keyword evidence="5 8" id="KW-1133">Transmembrane helix</keyword>
<evidence type="ECO:0000313" key="9">
    <source>
        <dbReference type="EMBL" id="KOO34881.1"/>
    </source>
</evidence>
<organism evidence="9 10">
    <name type="scientific">Chrysochromulina tobinii</name>
    <dbReference type="NCBI Taxonomy" id="1460289"/>
    <lineage>
        <taxon>Eukaryota</taxon>
        <taxon>Haptista</taxon>
        <taxon>Haptophyta</taxon>
        <taxon>Prymnesiophyceae</taxon>
        <taxon>Prymnesiales</taxon>
        <taxon>Chrysochromulinaceae</taxon>
        <taxon>Chrysochromulina</taxon>
    </lineage>
</organism>
<dbReference type="GO" id="GO:0005254">
    <property type="term" value="F:chloride channel activity"/>
    <property type="evidence" value="ECO:0007669"/>
    <property type="project" value="InterPro"/>
</dbReference>
<gene>
    <name evidence="9" type="ORF">Ctob_012357</name>
</gene>
<feature type="transmembrane region" description="Helical" evidence="8">
    <location>
        <begin position="233"/>
        <end position="252"/>
    </location>
</feature>
<evidence type="ECO:0000256" key="5">
    <source>
        <dbReference type="ARBA" id="ARBA00022989"/>
    </source>
</evidence>
<dbReference type="PANTHER" id="PTHR33281">
    <property type="entry name" value="UPF0187 PROTEIN YNEE"/>
    <property type="match status" value="1"/>
</dbReference>
<dbReference type="EMBL" id="JWZX01001061">
    <property type="protein sequence ID" value="KOO34881.1"/>
    <property type="molecule type" value="Genomic_DNA"/>
</dbReference>
<feature type="transmembrane region" description="Helical" evidence="8">
    <location>
        <begin position="258"/>
        <end position="274"/>
    </location>
</feature>
<evidence type="ECO:0000256" key="4">
    <source>
        <dbReference type="ARBA" id="ARBA00022692"/>
    </source>
</evidence>
<comment type="caution">
    <text evidence="9">The sequence shown here is derived from an EMBL/GenBank/DDBJ whole genome shotgun (WGS) entry which is preliminary data.</text>
</comment>
<keyword evidence="7 8" id="KW-0472">Membrane</keyword>
<evidence type="ECO:0000256" key="3">
    <source>
        <dbReference type="ARBA" id="ARBA00022475"/>
    </source>
</evidence>
<feature type="transmembrane region" description="Helical" evidence="8">
    <location>
        <begin position="58"/>
        <end position="79"/>
    </location>
</feature>
<evidence type="ECO:0000256" key="7">
    <source>
        <dbReference type="ARBA" id="ARBA00023136"/>
    </source>
</evidence>
<name>A0A0M0K7N7_9EUKA</name>